<dbReference type="Pfam" id="PF04438">
    <property type="entry name" value="zf-HIT"/>
    <property type="match status" value="1"/>
</dbReference>
<dbReference type="GO" id="GO:0008270">
    <property type="term" value="F:zinc ion binding"/>
    <property type="evidence" value="ECO:0007669"/>
    <property type="project" value="UniProtKB-KW"/>
</dbReference>
<protein>
    <recommendedName>
        <fullName evidence="5">HIT-type domain-containing protein</fullName>
    </recommendedName>
</protein>
<keyword evidence="1" id="KW-0479">Metal-binding</keyword>
<dbReference type="InterPro" id="IPR007529">
    <property type="entry name" value="Znf_HIT"/>
</dbReference>
<keyword evidence="7" id="KW-1185">Reference proteome</keyword>
<evidence type="ECO:0000256" key="4">
    <source>
        <dbReference type="SAM" id="MobiDB-lite"/>
    </source>
</evidence>
<accession>A0A2J6PVB1</accession>
<proteinExistence type="predicted"/>
<keyword evidence="2" id="KW-0863">Zinc-finger</keyword>
<evidence type="ECO:0000256" key="3">
    <source>
        <dbReference type="ARBA" id="ARBA00022833"/>
    </source>
</evidence>
<keyword evidence="3" id="KW-0862">Zinc</keyword>
<name>A0A2J6PVB1_9HELO</name>
<dbReference type="AlphaFoldDB" id="A0A2J6PVB1"/>
<dbReference type="CDD" id="cd21437">
    <property type="entry name" value="zf-HIT_ZNHIT1_like"/>
    <property type="match status" value="1"/>
</dbReference>
<feature type="compositionally biased region" description="Low complexity" evidence="4">
    <location>
        <begin position="168"/>
        <end position="185"/>
    </location>
</feature>
<dbReference type="InterPro" id="IPR039723">
    <property type="entry name" value="Vps71/ZNHIT1"/>
</dbReference>
<evidence type="ECO:0000259" key="5">
    <source>
        <dbReference type="Pfam" id="PF04438"/>
    </source>
</evidence>
<evidence type="ECO:0000313" key="7">
    <source>
        <dbReference type="Proteomes" id="UP000235672"/>
    </source>
</evidence>
<organism evidence="6 7">
    <name type="scientific">Hyaloscypha hepaticicola</name>
    <dbReference type="NCBI Taxonomy" id="2082293"/>
    <lineage>
        <taxon>Eukaryota</taxon>
        <taxon>Fungi</taxon>
        <taxon>Dikarya</taxon>
        <taxon>Ascomycota</taxon>
        <taxon>Pezizomycotina</taxon>
        <taxon>Leotiomycetes</taxon>
        <taxon>Helotiales</taxon>
        <taxon>Hyaloscyphaceae</taxon>
        <taxon>Hyaloscypha</taxon>
    </lineage>
</organism>
<dbReference type="EMBL" id="KZ613496">
    <property type="protein sequence ID" value="PMD17961.1"/>
    <property type="molecule type" value="Genomic_DNA"/>
</dbReference>
<evidence type="ECO:0000313" key="6">
    <source>
        <dbReference type="EMBL" id="PMD17961.1"/>
    </source>
</evidence>
<dbReference type="Proteomes" id="UP000235672">
    <property type="component" value="Unassembled WGS sequence"/>
</dbReference>
<feature type="region of interest" description="Disordered" evidence="4">
    <location>
        <begin position="160"/>
        <end position="250"/>
    </location>
</feature>
<gene>
    <name evidence="6" type="ORF">NA56DRAFT_751674</name>
</gene>
<feature type="compositionally biased region" description="Polar residues" evidence="4">
    <location>
        <begin position="198"/>
        <end position="217"/>
    </location>
</feature>
<dbReference type="STRING" id="1745343.A0A2J6PVB1"/>
<evidence type="ECO:0000256" key="2">
    <source>
        <dbReference type="ARBA" id="ARBA00022771"/>
    </source>
</evidence>
<feature type="domain" description="HIT-type" evidence="5">
    <location>
        <begin position="296"/>
        <end position="323"/>
    </location>
</feature>
<sequence length="336" mass="36372">MANFEGVDVPTVARWQSYDCKYGNSMMINFGVREVANSRATAAPGWAYVPDTGANASVTALQPSSRTRVRNQPTASLHETTAKQEAKILRELAALDRENHRDVSIPVPIRHKDSAGRVSHGKSTPAVRKILQSQKTFANHLSDFEALSTLPATSQPVVSTPATPAVRASPNTVVPATAAAPNVTSKGTRSHRKKDQGAVSTPTPLRKVSTASQSSTPLPIKSEPGQDIPMPDAPLLSQGNSTIPAPHPGDKDPLLVSRIPVMPSQEEIEKLMAAPPMTYNEARGPWVYEDRMKPIRQFCEVCGYWGRVKCKGCGGRVCALECLQVHQEECFTRYGA</sequence>
<dbReference type="GO" id="GO:0006338">
    <property type="term" value="P:chromatin remodeling"/>
    <property type="evidence" value="ECO:0007669"/>
    <property type="project" value="InterPro"/>
</dbReference>
<dbReference type="GO" id="GO:0005634">
    <property type="term" value="C:nucleus"/>
    <property type="evidence" value="ECO:0007669"/>
    <property type="project" value="UniProtKB-ARBA"/>
</dbReference>
<evidence type="ECO:0000256" key="1">
    <source>
        <dbReference type="ARBA" id="ARBA00022723"/>
    </source>
</evidence>
<dbReference type="PANTHER" id="PTHR13093">
    <property type="entry name" value="ZINC FINGER HIT DOMAIN CONTAINING PROTEIN 1"/>
    <property type="match status" value="1"/>
</dbReference>
<dbReference type="OrthoDB" id="74807at2759"/>
<reference evidence="6 7" key="1">
    <citation type="submission" date="2016-05" db="EMBL/GenBank/DDBJ databases">
        <title>A degradative enzymes factory behind the ericoid mycorrhizal symbiosis.</title>
        <authorList>
            <consortium name="DOE Joint Genome Institute"/>
            <person name="Martino E."/>
            <person name="Morin E."/>
            <person name="Grelet G."/>
            <person name="Kuo A."/>
            <person name="Kohler A."/>
            <person name="Daghino S."/>
            <person name="Barry K."/>
            <person name="Choi C."/>
            <person name="Cichocki N."/>
            <person name="Clum A."/>
            <person name="Copeland A."/>
            <person name="Hainaut M."/>
            <person name="Haridas S."/>
            <person name="Labutti K."/>
            <person name="Lindquist E."/>
            <person name="Lipzen A."/>
            <person name="Khouja H.-R."/>
            <person name="Murat C."/>
            <person name="Ohm R."/>
            <person name="Olson A."/>
            <person name="Spatafora J."/>
            <person name="Veneault-Fourrey C."/>
            <person name="Henrissat B."/>
            <person name="Grigoriev I."/>
            <person name="Martin F."/>
            <person name="Perotto S."/>
        </authorList>
    </citation>
    <scope>NUCLEOTIDE SEQUENCE [LARGE SCALE GENOMIC DNA]</scope>
    <source>
        <strain evidence="6 7">UAMH 7357</strain>
    </source>
</reference>